<feature type="region of interest" description="Disordered" evidence="1">
    <location>
        <begin position="1"/>
        <end position="20"/>
    </location>
</feature>
<evidence type="ECO:0000313" key="2">
    <source>
        <dbReference type="EMBL" id="EJK52956.1"/>
    </source>
</evidence>
<accession>K0RVS2</accession>
<comment type="caution">
    <text evidence="2">The sequence shown here is derived from an EMBL/GenBank/DDBJ whole genome shotgun (WGS) entry which is preliminary data.</text>
</comment>
<dbReference type="EMBL" id="AGNL01038865">
    <property type="protein sequence ID" value="EJK52956.1"/>
    <property type="molecule type" value="Genomic_DNA"/>
</dbReference>
<sequence length="104" mass="12359">MGHPQPPTPIQTDNKTAEGVINNKIQPKCTKAMDMRFHWLRDRETLRQLRFYWRAGTLNLADYFTKQPPLRCPPQECPRREFLTPQRVLDKARLRSSRQITARQ</sequence>
<protein>
    <submittedName>
        <fullName evidence="2">Uncharacterized protein</fullName>
    </submittedName>
</protein>
<evidence type="ECO:0000313" key="3">
    <source>
        <dbReference type="Proteomes" id="UP000266841"/>
    </source>
</evidence>
<dbReference type="Proteomes" id="UP000266841">
    <property type="component" value="Unassembled WGS sequence"/>
</dbReference>
<organism evidence="2 3">
    <name type="scientific">Thalassiosira oceanica</name>
    <name type="common">Marine diatom</name>
    <dbReference type="NCBI Taxonomy" id="159749"/>
    <lineage>
        <taxon>Eukaryota</taxon>
        <taxon>Sar</taxon>
        <taxon>Stramenopiles</taxon>
        <taxon>Ochrophyta</taxon>
        <taxon>Bacillariophyta</taxon>
        <taxon>Coscinodiscophyceae</taxon>
        <taxon>Thalassiosirophycidae</taxon>
        <taxon>Thalassiosirales</taxon>
        <taxon>Thalassiosiraceae</taxon>
        <taxon>Thalassiosira</taxon>
    </lineage>
</organism>
<dbReference type="OrthoDB" id="46260at2759"/>
<evidence type="ECO:0000256" key="1">
    <source>
        <dbReference type="SAM" id="MobiDB-lite"/>
    </source>
</evidence>
<dbReference type="AlphaFoldDB" id="K0RVS2"/>
<reference evidence="2 3" key="1">
    <citation type="journal article" date="2012" name="Genome Biol.">
        <title>Genome and low-iron response of an oceanic diatom adapted to chronic iron limitation.</title>
        <authorList>
            <person name="Lommer M."/>
            <person name="Specht M."/>
            <person name="Roy A.S."/>
            <person name="Kraemer L."/>
            <person name="Andreson R."/>
            <person name="Gutowska M.A."/>
            <person name="Wolf J."/>
            <person name="Bergner S.V."/>
            <person name="Schilhabel M.B."/>
            <person name="Klostermeier U.C."/>
            <person name="Beiko R.G."/>
            <person name="Rosenstiel P."/>
            <person name="Hippler M."/>
            <person name="Laroche J."/>
        </authorList>
    </citation>
    <scope>NUCLEOTIDE SEQUENCE [LARGE SCALE GENOMIC DNA]</scope>
    <source>
        <strain evidence="2 3">CCMP1005</strain>
    </source>
</reference>
<gene>
    <name evidence="2" type="ORF">THAOC_27702</name>
</gene>
<name>K0RVS2_THAOC</name>
<keyword evidence="3" id="KW-1185">Reference proteome</keyword>
<proteinExistence type="predicted"/>